<sequence length="197" mass="20493">MSWDIPVNDHFVQNIRRGVRRRRLLRRAVAGAAVLLAAGGGVVAVRAVHDPGPAVVAPAIGEVLDGFQITWLPDGTTRTGGDSIFRRGLNDEDTGPGFSAASRRFDRGVGIGLFVCVMRPEPGVTTDQVAHWAAGAAQPVRTFAVPAGDAELLANVGSETTTYTAVITTPGGVVITVEANGAFRAAEVESVARGITP</sequence>
<evidence type="ECO:0000256" key="1">
    <source>
        <dbReference type="SAM" id="Phobius"/>
    </source>
</evidence>
<dbReference type="AlphaFoldDB" id="A0A919NMM4"/>
<keyword evidence="3" id="KW-1185">Reference proteome</keyword>
<evidence type="ECO:0000313" key="3">
    <source>
        <dbReference type="Proteomes" id="UP000623608"/>
    </source>
</evidence>
<feature type="transmembrane region" description="Helical" evidence="1">
    <location>
        <begin position="24"/>
        <end position="45"/>
    </location>
</feature>
<evidence type="ECO:0000313" key="2">
    <source>
        <dbReference type="EMBL" id="GIF21293.1"/>
    </source>
</evidence>
<gene>
    <name evidence="2" type="ORF">Ate02nite_40230</name>
</gene>
<dbReference type="Proteomes" id="UP000623608">
    <property type="component" value="Unassembled WGS sequence"/>
</dbReference>
<dbReference type="EMBL" id="BOMY01000026">
    <property type="protein sequence ID" value="GIF21293.1"/>
    <property type="molecule type" value="Genomic_DNA"/>
</dbReference>
<name>A0A919NMM4_9ACTN</name>
<reference evidence="2" key="1">
    <citation type="submission" date="2021-01" db="EMBL/GenBank/DDBJ databases">
        <title>Whole genome shotgun sequence of Actinoplanes tereljensis NBRC 105297.</title>
        <authorList>
            <person name="Komaki H."/>
            <person name="Tamura T."/>
        </authorList>
    </citation>
    <scope>NUCLEOTIDE SEQUENCE</scope>
    <source>
        <strain evidence="2">NBRC 105297</strain>
    </source>
</reference>
<keyword evidence="1" id="KW-1133">Transmembrane helix</keyword>
<protein>
    <submittedName>
        <fullName evidence="2">Uncharacterized protein</fullName>
    </submittedName>
</protein>
<accession>A0A919NMM4</accession>
<dbReference type="PROSITE" id="PS51318">
    <property type="entry name" value="TAT"/>
    <property type="match status" value="1"/>
</dbReference>
<dbReference type="RefSeq" id="WP_203807760.1">
    <property type="nucleotide sequence ID" value="NZ_BOMY01000026.1"/>
</dbReference>
<keyword evidence="1" id="KW-0472">Membrane</keyword>
<keyword evidence="1" id="KW-0812">Transmembrane</keyword>
<proteinExistence type="predicted"/>
<dbReference type="InterPro" id="IPR006311">
    <property type="entry name" value="TAT_signal"/>
</dbReference>
<organism evidence="2 3">
    <name type="scientific">Paractinoplanes tereljensis</name>
    <dbReference type="NCBI Taxonomy" id="571912"/>
    <lineage>
        <taxon>Bacteria</taxon>
        <taxon>Bacillati</taxon>
        <taxon>Actinomycetota</taxon>
        <taxon>Actinomycetes</taxon>
        <taxon>Micromonosporales</taxon>
        <taxon>Micromonosporaceae</taxon>
        <taxon>Paractinoplanes</taxon>
    </lineage>
</organism>
<comment type="caution">
    <text evidence="2">The sequence shown here is derived from an EMBL/GenBank/DDBJ whole genome shotgun (WGS) entry which is preliminary data.</text>
</comment>